<sequence>MKTYPLALDLWDAGSSVVIRSTNGTRIASFPLDFISRGGDNTWSYVLYVIDQLIISESGRGRIIKDEHGRVLDPNESPSAGEFVFSLEDPQSAETDVSFSPGPEYFSSIKAPNPEGSISTRSNSKRSSVDQSRFRTSVIARDSLRPDVYERIYGDKGGLPMFRPSAGLLLRDDLHHAFDRLMLSFYRKNDVFYVHCFSMGLLGASEYHGKAIRRDQFRGSSRNLPDPVLIDWHYSQCLKARVRGFSIGML</sequence>
<evidence type="ECO:0000256" key="1">
    <source>
        <dbReference type="SAM" id="MobiDB-lite"/>
    </source>
</evidence>
<protein>
    <recommendedName>
        <fullName evidence="2">HNH nuclease domain-containing protein</fullName>
    </recommendedName>
</protein>
<reference evidence="4" key="1">
    <citation type="submission" date="2015-01" db="EMBL/GenBank/DDBJ databases">
        <title>The Genome Sequence of Cryptococcus gattii MMRL2647.</title>
        <authorList>
            <consortium name="The Broad Institute Genomics Platform"/>
            <person name="Cuomo C."/>
            <person name="Litvintseva A."/>
            <person name="Chen Y."/>
            <person name="Heitman J."/>
            <person name="Sun S."/>
            <person name="Springer D."/>
            <person name="Dromer F."/>
            <person name="Young S."/>
            <person name="Zeng Q."/>
            <person name="Gargeya S."/>
            <person name="Abouelleil A."/>
            <person name="Alvarado L."/>
            <person name="Chapman S.B."/>
            <person name="Gainer-Dewar J."/>
            <person name="Goldberg J."/>
            <person name="Griggs A."/>
            <person name="Gujja S."/>
            <person name="Hansen M."/>
            <person name="Howarth C."/>
            <person name="Imamovic A."/>
            <person name="Larimer J."/>
            <person name="Murphy C."/>
            <person name="Naylor J."/>
            <person name="Pearson M."/>
            <person name="Priest M."/>
            <person name="Roberts A."/>
            <person name="Saif S."/>
            <person name="Shea T."/>
            <person name="Sykes S."/>
            <person name="Wortman J."/>
            <person name="Nusbaum C."/>
            <person name="Birren B."/>
        </authorList>
    </citation>
    <scope>NUCLEOTIDE SEQUENCE [LARGE SCALE GENOMIC DNA]</scope>
    <source>
        <strain evidence="4">IND107</strain>
    </source>
</reference>
<comment type="caution">
    <text evidence="3">The sequence shown here is derived from an EMBL/GenBank/DDBJ whole genome shotgun (WGS) entry which is preliminary data.</text>
</comment>
<name>A0ABR3BP34_9TREE</name>
<feature type="region of interest" description="Disordered" evidence="1">
    <location>
        <begin position="106"/>
        <end position="129"/>
    </location>
</feature>
<dbReference type="RefSeq" id="XP_066612932.1">
    <property type="nucleotide sequence ID" value="XM_066759445.1"/>
</dbReference>
<dbReference type="Pfam" id="PF13391">
    <property type="entry name" value="HNH_2"/>
    <property type="match status" value="1"/>
</dbReference>
<proteinExistence type="predicted"/>
<gene>
    <name evidence="3" type="ORF">I308_104985</name>
</gene>
<feature type="compositionally biased region" description="Low complexity" evidence="1">
    <location>
        <begin position="117"/>
        <end position="126"/>
    </location>
</feature>
<dbReference type="GeneID" id="91991841"/>
<evidence type="ECO:0000259" key="2">
    <source>
        <dbReference type="Pfam" id="PF13391"/>
    </source>
</evidence>
<evidence type="ECO:0000313" key="3">
    <source>
        <dbReference type="EMBL" id="KAL0245848.1"/>
    </source>
</evidence>
<evidence type="ECO:0000313" key="4">
    <source>
        <dbReference type="Proteomes" id="UP000054399"/>
    </source>
</evidence>
<accession>A0ABR3BP34</accession>
<feature type="domain" description="HNH nuclease" evidence="2">
    <location>
        <begin position="150"/>
        <end position="185"/>
    </location>
</feature>
<keyword evidence="4" id="KW-1185">Reference proteome</keyword>
<organism evidence="3 4">
    <name type="scientific">Cryptococcus tetragattii IND107</name>
    <dbReference type="NCBI Taxonomy" id="1296105"/>
    <lineage>
        <taxon>Eukaryota</taxon>
        <taxon>Fungi</taxon>
        <taxon>Dikarya</taxon>
        <taxon>Basidiomycota</taxon>
        <taxon>Agaricomycotina</taxon>
        <taxon>Tremellomycetes</taxon>
        <taxon>Tremellales</taxon>
        <taxon>Cryptococcaceae</taxon>
        <taxon>Cryptococcus</taxon>
        <taxon>Cryptococcus gattii species complex</taxon>
    </lineage>
</organism>
<dbReference type="Proteomes" id="UP000054399">
    <property type="component" value="Unassembled WGS sequence"/>
</dbReference>
<dbReference type="EMBL" id="ATAM02000008">
    <property type="protein sequence ID" value="KAL0245848.1"/>
    <property type="molecule type" value="Genomic_DNA"/>
</dbReference>
<dbReference type="InterPro" id="IPR003615">
    <property type="entry name" value="HNH_nuc"/>
</dbReference>
<reference evidence="3 4" key="2">
    <citation type="submission" date="2024-01" db="EMBL/GenBank/DDBJ databases">
        <title>Comparative genomics of Cryptococcus and Kwoniella reveals pathogenesis evolution and contrasting modes of karyotype evolution via chromosome fusion or intercentromeric recombination.</title>
        <authorList>
            <person name="Coelho M.A."/>
            <person name="David-Palma M."/>
            <person name="Shea T."/>
            <person name="Bowers K."/>
            <person name="Mcginley-Smith S."/>
            <person name="Mohammad A.W."/>
            <person name="Gnirke A."/>
            <person name="Yurkov A.M."/>
            <person name="Nowrousian M."/>
            <person name="Sun S."/>
            <person name="Cuomo C.A."/>
            <person name="Heitman J."/>
        </authorList>
    </citation>
    <scope>NUCLEOTIDE SEQUENCE [LARGE SCALE GENOMIC DNA]</scope>
    <source>
        <strain evidence="3 4">IND107</strain>
    </source>
</reference>